<dbReference type="Proteomes" id="UP000664081">
    <property type="component" value="Unassembled WGS sequence"/>
</dbReference>
<proteinExistence type="predicted"/>
<sequence>MKFLKDIILNIVSQAMFIGVQQLLLFPVFEKNLGQSNFGGFLLIYGIFNIFTVTIATSFTNLYQKKYNEFFNELKTRITYYSFYKKMMICFFILAIIMFIFILVSKLNILNYLLIALLVILTASRMFLMVWHRVQKRFSMILIVNFLLSLMYACLYFISINNIIGILLAFVTVEFIINIVVFILNKVNIIYLLNSKSNNFELVSLNFLLVSGFSASLMNYSDRFVINILLGASSITVFYIATLPTKLMLFPFNMISSVILSYLADTKTITKSLKNKLLISLPGVFISVFAISYFIGIVIIKIIYPEYISEVFDIYVYVTLTFAFICIDYIMRSFLLKYYSLLKKAMLDVLTLALFIILSIGFNLVDNSLVSIAIAQLLTFFIKVFIEIFIFTRLKVET</sequence>
<keyword evidence="1" id="KW-0812">Transmembrane</keyword>
<dbReference type="EMBL" id="JAFNLT010000003">
    <property type="protein sequence ID" value="MBO1226748.1"/>
    <property type="molecule type" value="Genomic_DNA"/>
</dbReference>
<name>A0ABS3KZL7_9STAP</name>
<reference evidence="2 3" key="1">
    <citation type="submission" date="2021-03" db="EMBL/GenBank/DDBJ databases">
        <title>Staphylococci and Mammaliicocci in bats.</title>
        <authorList>
            <person name="Fountain K."/>
        </authorList>
    </citation>
    <scope>NUCLEOTIDE SEQUENCE [LARGE SCALE GENOMIC DNA]</scope>
    <source>
        <strain evidence="2 3">18_1_E_SW</strain>
    </source>
</reference>
<feature type="transmembrane region" description="Helical" evidence="1">
    <location>
        <begin position="277"/>
        <end position="302"/>
    </location>
</feature>
<keyword evidence="1" id="KW-0472">Membrane</keyword>
<feature type="transmembrane region" description="Helical" evidence="1">
    <location>
        <begin position="314"/>
        <end position="335"/>
    </location>
</feature>
<keyword evidence="3" id="KW-1185">Reference proteome</keyword>
<feature type="transmembrane region" description="Helical" evidence="1">
    <location>
        <begin position="224"/>
        <end position="241"/>
    </location>
</feature>
<feature type="transmembrane region" description="Helical" evidence="1">
    <location>
        <begin position="41"/>
        <end position="63"/>
    </location>
</feature>
<organism evidence="2 3">
    <name type="scientific">Staphylococcus nepalensis</name>
    <dbReference type="NCBI Taxonomy" id="214473"/>
    <lineage>
        <taxon>Bacteria</taxon>
        <taxon>Bacillati</taxon>
        <taxon>Bacillota</taxon>
        <taxon>Bacilli</taxon>
        <taxon>Bacillales</taxon>
        <taxon>Staphylococcaceae</taxon>
        <taxon>Staphylococcus</taxon>
    </lineage>
</organism>
<feature type="transmembrane region" description="Helical" evidence="1">
    <location>
        <begin position="164"/>
        <end position="184"/>
    </location>
</feature>
<feature type="transmembrane region" description="Helical" evidence="1">
    <location>
        <begin position="83"/>
        <end position="103"/>
    </location>
</feature>
<accession>A0ABS3KZL7</accession>
<evidence type="ECO:0008006" key="4">
    <source>
        <dbReference type="Google" id="ProtNLM"/>
    </source>
</evidence>
<feature type="transmembrane region" description="Helical" evidence="1">
    <location>
        <begin position="7"/>
        <end position="29"/>
    </location>
</feature>
<feature type="transmembrane region" description="Helical" evidence="1">
    <location>
        <begin position="109"/>
        <end position="128"/>
    </location>
</feature>
<keyword evidence="1" id="KW-1133">Transmembrane helix</keyword>
<feature type="transmembrane region" description="Helical" evidence="1">
    <location>
        <begin position="347"/>
        <end position="365"/>
    </location>
</feature>
<evidence type="ECO:0000313" key="2">
    <source>
        <dbReference type="EMBL" id="MBO1226748.1"/>
    </source>
</evidence>
<comment type="caution">
    <text evidence="2">The sequence shown here is derived from an EMBL/GenBank/DDBJ whole genome shotgun (WGS) entry which is preliminary data.</text>
</comment>
<evidence type="ECO:0000313" key="3">
    <source>
        <dbReference type="Proteomes" id="UP000664081"/>
    </source>
</evidence>
<gene>
    <name evidence="2" type="ORF">J3T88_05325</name>
</gene>
<feature type="transmembrane region" description="Helical" evidence="1">
    <location>
        <begin position="247"/>
        <end position="265"/>
    </location>
</feature>
<evidence type="ECO:0000256" key="1">
    <source>
        <dbReference type="SAM" id="Phobius"/>
    </source>
</evidence>
<feature type="transmembrane region" description="Helical" evidence="1">
    <location>
        <begin position="140"/>
        <end position="158"/>
    </location>
</feature>
<feature type="transmembrane region" description="Helical" evidence="1">
    <location>
        <begin position="371"/>
        <end position="392"/>
    </location>
</feature>
<protein>
    <recommendedName>
        <fullName evidence="4">Polysaccharide biosynthesis protein</fullName>
    </recommendedName>
</protein>
<dbReference type="RefSeq" id="WP_207572407.1">
    <property type="nucleotide sequence ID" value="NZ_JAFNLS010000003.1"/>
</dbReference>